<dbReference type="Pfam" id="PF02190">
    <property type="entry name" value="LON_substr_bdg"/>
    <property type="match status" value="1"/>
</dbReference>
<dbReference type="InterPro" id="IPR015947">
    <property type="entry name" value="PUA-like_sf"/>
</dbReference>
<organism evidence="2 3">
    <name type="scientific">Halovibrio salipaludis</name>
    <dbReference type="NCBI Taxonomy" id="2032626"/>
    <lineage>
        <taxon>Bacteria</taxon>
        <taxon>Pseudomonadati</taxon>
        <taxon>Pseudomonadota</taxon>
        <taxon>Gammaproteobacteria</taxon>
        <taxon>Oceanospirillales</taxon>
        <taxon>Halomonadaceae</taxon>
        <taxon>Halovibrio</taxon>
    </lineage>
</organism>
<gene>
    <name evidence="2" type="ORF">CK501_12005</name>
</gene>
<dbReference type="PROSITE" id="PS51787">
    <property type="entry name" value="LON_N"/>
    <property type="match status" value="1"/>
</dbReference>
<feature type="domain" description="Lon N-terminal" evidence="1">
    <location>
        <begin position="1"/>
        <end position="191"/>
    </location>
</feature>
<dbReference type="PANTHER" id="PTHR46732">
    <property type="entry name" value="ATP-DEPENDENT PROTEASE LA (LON) DOMAIN PROTEIN"/>
    <property type="match status" value="1"/>
</dbReference>
<evidence type="ECO:0000313" key="3">
    <source>
        <dbReference type="Proteomes" id="UP000218896"/>
    </source>
</evidence>
<dbReference type="InterPro" id="IPR003111">
    <property type="entry name" value="Lon_prtase_N"/>
</dbReference>
<accession>A0A2A2F5N5</accession>
<dbReference type="PANTHER" id="PTHR46732:SF8">
    <property type="entry name" value="ATP-DEPENDENT PROTEASE LA (LON) DOMAIN PROTEIN"/>
    <property type="match status" value="1"/>
</dbReference>
<dbReference type="EMBL" id="NSKD01000005">
    <property type="protein sequence ID" value="PAU79915.1"/>
    <property type="molecule type" value="Genomic_DNA"/>
</dbReference>
<evidence type="ECO:0000313" key="2">
    <source>
        <dbReference type="EMBL" id="PAU79915.1"/>
    </source>
</evidence>
<dbReference type="AlphaFoldDB" id="A0A2A2F5N5"/>
<dbReference type="RefSeq" id="WP_095617984.1">
    <property type="nucleotide sequence ID" value="NZ_NSKD01000005.1"/>
</dbReference>
<dbReference type="SUPFAM" id="SSF88697">
    <property type="entry name" value="PUA domain-like"/>
    <property type="match status" value="1"/>
</dbReference>
<name>A0A2A2F5N5_9GAMM</name>
<dbReference type="InterPro" id="IPR046336">
    <property type="entry name" value="Lon_prtase_N_sf"/>
</dbReference>
<reference evidence="2 3" key="1">
    <citation type="submission" date="2017-08" db="EMBL/GenBank/DDBJ databases">
        <title>Halovibrio sewagensis sp. nov., isolated from wastewater of high salinity.</title>
        <authorList>
            <person name="Dong X."/>
            <person name="Zhang G."/>
        </authorList>
    </citation>
    <scope>NUCLEOTIDE SEQUENCE [LARGE SCALE GENOMIC DNA]</scope>
    <source>
        <strain evidence="2 3">YL5-2</strain>
    </source>
</reference>
<dbReference type="Proteomes" id="UP000218896">
    <property type="component" value="Unassembled WGS sequence"/>
</dbReference>
<dbReference type="OrthoDB" id="8558970at2"/>
<keyword evidence="3" id="KW-1185">Reference proteome</keyword>
<sequence length="191" mass="21416">MNRALFPLNSVVLPGGRLPLRLFERRYMDMLTHSLRAQEPFVLVLLEQGGSDIRADAAFHPIGCEVSVVDFSPLENGLLGITVEGLSKVSVARNWRETGGLNRGDVVTLPEEPRARTPLRHEDLSELLAALCRHPSVAELGLTIDYDDARQVGWRLTELLPLAIEQRQSLVEMDDPLERLEVLSRLVEDME</sequence>
<evidence type="ECO:0000259" key="1">
    <source>
        <dbReference type="PROSITE" id="PS51787"/>
    </source>
</evidence>
<dbReference type="SMART" id="SM00464">
    <property type="entry name" value="LON"/>
    <property type="match status" value="1"/>
</dbReference>
<proteinExistence type="predicted"/>
<dbReference type="Gene3D" id="1.10.4060.10">
    <property type="entry name" value="BPP1347 like domain"/>
    <property type="match status" value="1"/>
</dbReference>
<comment type="caution">
    <text evidence="2">The sequence shown here is derived from an EMBL/GenBank/DDBJ whole genome shotgun (WGS) entry which is preliminary data.</text>
</comment>
<protein>
    <submittedName>
        <fullName evidence="2">Peptidase S16</fullName>
    </submittedName>
</protein>
<dbReference type="Gene3D" id="2.30.130.40">
    <property type="entry name" value="LON domain-like"/>
    <property type="match status" value="1"/>
</dbReference>